<gene>
    <name evidence="3" type="primary">fabG_1</name>
    <name evidence="3" type="ORF">GCM10023144_01800</name>
</gene>
<evidence type="ECO:0000256" key="1">
    <source>
        <dbReference type="ARBA" id="ARBA00006484"/>
    </source>
</evidence>
<organism evidence="3 4">
    <name type="scientific">Pigmentiphaga soli</name>
    <dbReference type="NCBI Taxonomy" id="1007095"/>
    <lineage>
        <taxon>Bacteria</taxon>
        <taxon>Pseudomonadati</taxon>
        <taxon>Pseudomonadota</taxon>
        <taxon>Betaproteobacteria</taxon>
        <taxon>Burkholderiales</taxon>
        <taxon>Alcaligenaceae</taxon>
        <taxon>Pigmentiphaga</taxon>
    </lineage>
</organism>
<dbReference type="Gene3D" id="3.40.50.720">
    <property type="entry name" value="NAD(P)-binding Rossmann-like Domain"/>
    <property type="match status" value="1"/>
</dbReference>
<dbReference type="InterPro" id="IPR036291">
    <property type="entry name" value="NAD(P)-bd_dom_sf"/>
</dbReference>
<dbReference type="InterPro" id="IPR050259">
    <property type="entry name" value="SDR"/>
</dbReference>
<dbReference type="EMBL" id="BAABFO010000001">
    <property type="protein sequence ID" value="GAA4322093.1"/>
    <property type="molecule type" value="Genomic_DNA"/>
</dbReference>
<evidence type="ECO:0000313" key="4">
    <source>
        <dbReference type="Proteomes" id="UP001501671"/>
    </source>
</evidence>
<feature type="region of interest" description="Disordered" evidence="2">
    <location>
        <begin position="189"/>
        <end position="211"/>
    </location>
</feature>
<name>A0ABP8GCZ3_9BURK</name>
<dbReference type="Pfam" id="PF13561">
    <property type="entry name" value="adh_short_C2"/>
    <property type="match status" value="1"/>
</dbReference>
<evidence type="ECO:0000256" key="2">
    <source>
        <dbReference type="SAM" id="MobiDB-lite"/>
    </source>
</evidence>
<keyword evidence="4" id="KW-1185">Reference proteome</keyword>
<comment type="similarity">
    <text evidence="1">Belongs to the short-chain dehydrogenases/reductases (SDR) family.</text>
</comment>
<dbReference type="PANTHER" id="PTHR42879">
    <property type="entry name" value="3-OXOACYL-(ACYL-CARRIER-PROTEIN) REDUCTASE"/>
    <property type="match status" value="1"/>
</dbReference>
<sequence length="249" mass="25851">MNRELEGQVALVTGAAINIGRAIALSLADAGASVAVNTRQSREPAQAVVDEIRAAGGRAGLFMADITDAGAVKAMVDDVVGTFGRLDILVLNASVRREVPFVDMDFDEWRRTMSTTLDGSFHCLKASIPHLIAAGGGNIVTLGGDTTLDGAVRKAHNSAAKAGLAGLGRSLAKELAQFGIRVNMVSPGDIKTTRPAHRTPRPEVPPHIPLGRYGEPDEIAATVRFLCGAGGAFITGQVIHVNGGTLLGN</sequence>
<reference evidence="4" key="1">
    <citation type="journal article" date="2019" name="Int. J. Syst. Evol. Microbiol.">
        <title>The Global Catalogue of Microorganisms (GCM) 10K type strain sequencing project: providing services to taxonomists for standard genome sequencing and annotation.</title>
        <authorList>
            <consortium name="The Broad Institute Genomics Platform"/>
            <consortium name="The Broad Institute Genome Sequencing Center for Infectious Disease"/>
            <person name="Wu L."/>
            <person name="Ma J."/>
        </authorList>
    </citation>
    <scope>NUCLEOTIDE SEQUENCE [LARGE SCALE GENOMIC DNA]</scope>
    <source>
        <strain evidence="4">JCM 17666</strain>
    </source>
</reference>
<evidence type="ECO:0000313" key="3">
    <source>
        <dbReference type="EMBL" id="GAA4322093.1"/>
    </source>
</evidence>
<accession>A0ABP8GCZ3</accession>
<dbReference type="RefSeq" id="WP_345245371.1">
    <property type="nucleotide sequence ID" value="NZ_BAABFO010000001.1"/>
</dbReference>
<proteinExistence type="inferred from homology"/>
<dbReference type="InterPro" id="IPR002347">
    <property type="entry name" value="SDR_fam"/>
</dbReference>
<dbReference type="Proteomes" id="UP001501671">
    <property type="component" value="Unassembled WGS sequence"/>
</dbReference>
<dbReference type="PRINTS" id="PR00081">
    <property type="entry name" value="GDHRDH"/>
</dbReference>
<dbReference type="SUPFAM" id="SSF51735">
    <property type="entry name" value="NAD(P)-binding Rossmann-fold domains"/>
    <property type="match status" value="1"/>
</dbReference>
<dbReference type="PANTHER" id="PTHR42879:SF2">
    <property type="entry name" value="3-OXOACYL-[ACYL-CARRIER-PROTEIN] REDUCTASE FABG"/>
    <property type="match status" value="1"/>
</dbReference>
<protein>
    <submittedName>
        <fullName evidence="3">3-oxoacyl-[acyl-carrier-protein] reductase</fullName>
    </submittedName>
</protein>
<comment type="caution">
    <text evidence="3">The sequence shown here is derived from an EMBL/GenBank/DDBJ whole genome shotgun (WGS) entry which is preliminary data.</text>
</comment>